<proteinExistence type="predicted"/>
<evidence type="ECO:0000313" key="2">
    <source>
        <dbReference type="EMBL" id="MBO3117588.1"/>
    </source>
</evidence>
<dbReference type="Proteomes" id="UP000676776">
    <property type="component" value="Unassembled WGS sequence"/>
</dbReference>
<keyword evidence="1" id="KW-0732">Signal</keyword>
<evidence type="ECO:0000313" key="3">
    <source>
        <dbReference type="Proteomes" id="UP000676776"/>
    </source>
</evidence>
<dbReference type="RefSeq" id="WP_208154942.1">
    <property type="nucleotide sequence ID" value="NZ_JAGEVF010000010.1"/>
</dbReference>
<dbReference type="EMBL" id="JAGEVF010000010">
    <property type="protein sequence ID" value="MBO3117588.1"/>
    <property type="molecule type" value="Genomic_DNA"/>
</dbReference>
<dbReference type="SUPFAM" id="SSF53300">
    <property type="entry name" value="vWA-like"/>
    <property type="match status" value="1"/>
</dbReference>
<dbReference type="Gene3D" id="3.40.50.410">
    <property type="entry name" value="von Willebrand factor, type A domain"/>
    <property type="match status" value="1"/>
</dbReference>
<keyword evidence="3" id="KW-1185">Reference proteome</keyword>
<gene>
    <name evidence="2" type="ORF">J4050_12575</name>
</gene>
<organism evidence="2 3">
    <name type="scientific">Winogradskyella pelagia</name>
    <dbReference type="NCBI Taxonomy" id="2819984"/>
    <lineage>
        <taxon>Bacteria</taxon>
        <taxon>Pseudomonadati</taxon>
        <taxon>Bacteroidota</taxon>
        <taxon>Flavobacteriia</taxon>
        <taxon>Flavobacteriales</taxon>
        <taxon>Flavobacteriaceae</taxon>
        <taxon>Winogradskyella</taxon>
    </lineage>
</organism>
<reference evidence="2 3" key="1">
    <citation type="submission" date="2021-03" db="EMBL/GenBank/DDBJ databases">
        <title>Winogradskyella sp. nov., isolated from costal sediment.</title>
        <authorList>
            <person name="Gao C."/>
        </authorList>
    </citation>
    <scope>NUCLEOTIDE SEQUENCE [LARGE SCALE GENOMIC DNA]</scope>
    <source>
        <strain evidence="2 3">DF17</strain>
    </source>
</reference>
<protein>
    <recommendedName>
        <fullName evidence="4">VWFA domain-containing protein</fullName>
    </recommendedName>
</protein>
<evidence type="ECO:0000256" key="1">
    <source>
        <dbReference type="SAM" id="SignalP"/>
    </source>
</evidence>
<dbReference type="InterPro" id="IPR036465">
    <property type="entry name" value="vWFA_dom_sf"/>
</dbReference>
<sequence>MKTLLTILFSLSSILLVRAQEQNIETKSITIDNFINYVVNHTTKVSDTVAPQNLTFLFETHNSFFNTEDKTVLKHGIKFLSEKLNSKDYITIVCYGRQNGIILQNTQASNIKLLLSSIESPNIRPDDNIADGIELAYQLAKESYLEEGQNYVVLVRNPNGKPPVNTQNFTATQPKTKGGGNAVVLTAIALLPEIIKVIKD</sequence>
<comment type="caution">
    <text evidence="2">The sequence shown here is derived from an EMBL/GenBank/DDBJ whole genome shotgun (WGS) entry which is preliminary data.</text>
</comment>
<accession>A0ABS3T4A4</accession>
<evidence type="ECO:0008006" key="4">
    <source>
        <dbReference type="Google" id="ProtNLM"/>
    </source>
</evidence>
<feature type="signal peptide" evidence="1">
    <location>
        <begin position="1"/>
        <end position="19"/>
    </location>
</feature>
<feature type="chain" id="PRO_5047329649" description="VWFA domain-containing protein" evidence="1">
    <location>
        <begin position="20"/>
        <end position="200"/>
    </location>
</feature>
<name>A0ABS3T4A4_9FLAO</name>